<accession>A0ABV0XW16</accession>
<dbReference type="Pfam" id="PF05649">
    <property type="entry name" value="Peptidase_M13_N"/>
    <property type="match status" value="1"/>
</dbReference>
<sequence>LDQASLSLFSKEDYTTNTSAAQENRAALLSLMVDIAVMLGAPKQAAKAQMEKALDFETKIAHILIPYENRTSENMYNRYSLSRLQRSMPQFDWLGFVKAVVESKDDPSLSISSSEPIIVRTPKYFKDLMKIINSTDS</sequence>
<name>A0ABV0XW16_9TELE</name>
<keyword evidence="3" id="KW-1185">Reference proteome</keyword>
<dbReference type="PROSITE" id="PS51885">
    <property type="entry name" value="NEPRILYSIN"/>
    <property type="match status" value="1"/>
</dbReference>
<proteinExistence type="predicted"/>
<dbReference type="EMBL" id="JAHRIP010014074">
    <property type="protein sequence ID" value="MEQ2285619.1"/>
    <property type="molecule type" value="Genomic_DNA"/>
</dbReference>
<feature type="non-terminal residue" evidence="2">
    <location>
        <position position="1"/>
    </location>
</feature>
<dbReference type="InterPro" id="IPR000718">
    <property type="entry name" value="Peptidase_M13"/>
</dbReference>
<protein>
    <recommendedName>
        <fullName evidence="1">Peptidase M13 N-terminal domain-containing protein</fullName>
    </recommendedName>
</protein>
<evidence type="ECO:0000259" key="1">
    <source>
        <dbReference type="Pfam" id="PF05649"/>
    </source>
</evidence>
<dbReference type="InterPro" id="IPR042089">
    <property type="entry name" value="Peptidase_M13_dom_2"/>
</dbReference>
<dbReference type="Proteomes" id="UP001469553">
    <property type="component" value="Unassembled WGS sequence"/>
</dbReference>
<reference evidence="2 3" key="1">
    <citation type="submission" date="2021-06" db="EMBL/GenBank/DDBJ databases">
        <authorList>
            <person name="Palmer J.M."/>
        </authorList>
    </citation>
    <scope>NUCLEOTIDE SEQUENCE [LARGE SCALE GENOMIC DNA]</scope>
    <source>
        <strain evidence="2 3">AS_MEX2019</strain>
        <tissue evidence="2">Muscle</tissue>
    </source>
</reference>
<dbReference type="Gene3D" id="1.10.1380.10">
    <property type="entry name" value="Neutral endopeptidase , domain2"/>
    <property type="match status" value="1"/>
</dbReference>
<feature type="non-terminal residue" evidence="2">
    <location>
        <position position="137"/>
    </location>
</feature>
<gene>
    <name evidence="2" type="ORF">AMECASPLE_033828</name>
</gene>
<dbReference type="InterPro" id="IPR008753">
    <property type="entry name" value="Peptidase_M13_N"/>
</dbReference>
<organism evidence="2 3">
    <name type="scientific">Ameca splendens</name>
    <dbReference type="NCBI Taxonomy" id="208324"/>
    <lineage>
        <taxon>Eukaryota</taxon>
        <taxon>Metazoa</taxon>
        <taxon>Chordata</taxon>
        <taxon>Craniata</taxon>
        <taxon>Vertebrata</taxon>
        <taxon>Euteleostomi</taxon>
        <taxon>Actinopterygii</taxon>
        <taxon>Neopterygii</taxon>
        <taxon>Teleostei</taxon>
        <taxon>Neoteleostei</taxon>
        <taxon>Acanthomorphata</taxon>
        <taxon>Ovalentaria</taxon>
        <taxon>Atherinomorphae</taxon>
        <taxon>Cyprinodontiformes</taxon>
        <taxon>Goodeidae</taxon>
        <taxon>Ameca</taxon>
    </lineage>
</organism>
<evidence type="ECO:0000313" key="3">
    <source>
        <dbReference type="Proteomes" id="UP001469553"/>
    </source>
</evidence>
<dbReference type="SUPFAM" id="SSF55486">
    <property type="entry name" value="Metalloproteases ('zincins'), catalytic domain"/>
    <property type="match status" value="1"/>
</dbReference>
<evidence type="ECO:0000313" key="2">
    <source>
        <dbReference type="EMBL" id="MEQ2285619.1"/>
    </source>
</evidence>
<comment type="caution">
    <text evidence="2">The sequence shown here is derived from an EMBL/GenBank/DDBJ whole genome shotgun (WGS) entry which is preliminary data.</text>
</comment>
<feature type="domain" description="Peptidase M13 N-terminal" evidence="1">
    <location>
        <begin position="1"/>
        <end position="136"/>
    </location>
</feature>